<dbReference type="PANTHER" id="PTHR21066">
    <property type="entry name" value="ODORANT-BINDING PROTEIN 59A-RELATED"/>
    <property type="match status" value="1"/>
</dbReference>
<keyword evidence="4" id="KW-0812">Transmembrane</keyword>
<dbReference type="Pfam" id="PF22651">
    <property type="entry name" value="OBP47_like"/>
    <property type="match status" value="1"/>
</dbReference>
<keyword evidence="6" id="KW-1185">Reference proteome</keyword>
<keyword evidence="4" id="KW-0472">Membrane</keyword>
<dbReference type="OMA" id="KCVFDHY"/>
<feature type="transmembrane region" description="Helical" evidence="4">
    <location>
        <begin position="22"/>
        <end position="40"/>
    </location>
</feature>
<dbReference type="Gene3D" id="1.10.238.270">
    <property type="match status" value="1"/>
</dbReference>
<dbReference type="Proteomes" id="UP000504633">
    <property type="component" value="Unplaced"/>
</dbReference>
<comment type="similarity">
    <text evidence="2">Belongs to the PBP/GOBP family.</text>
</comment>
<dbReference type="GeneID" id="111599980"/>
<accession>A0A6J1M0D2</accession>
<sequence length="221" mass="24985">MTGADAINGVCPGASCSSVVSMWRLLFVSALLLVYTALGIRVNCRHMERIHEDHIHYCCKHPDGHNDISELCAQQTNFKLPSKTEEAMEDNTVDAVMTGNCWAKCVFDHYKFIVNDTLDMLAVRSHYKTVHRLDPEYETEMLAAFEECHSKSEEAMAIFLSMPIVRAFSSANSCKPLSSVILSCVIQRFFHNCPRSRWSNTTECVETLAFSKRCKDVLTTM</sequence>
<feature type="domain" description="OBP47-like" evidence="5">
    <location>
        <begin position="81"/>
        <end position="205"/>
    </location>
</feature>
<evidence type="ECO:0000313" key="7">
    <source>
        <dbReference type="RefSeq" id="XP_023171643.2"/>
    </source>
</evidence>
<evidence type="ECO:0000256" key="4">
    <source>
        <dbReference type="SAM" id="Phobius"/>
    </source>
</evidence>
<dbReference type="RefSeq" id="XP_023171643.2">
    <property type="nucleotide sequence ID" value="XM_023315875.2"/>
</dbReference>
<reference evidence="7" key="1">
    <citation type="submission" date="2025-08" db="UniProtKB">
        <authorList>
            <consortium name="RefSeq"/>
        </authorList>
    </citation>
    <scope>IDENTIFICATION</scope>
    <source>
        <strain evidence="7">15085-1641.00</strain>
        <tissue evidence="7">Whole body</tissue>
    </source>
</reference>
<dbReference type="GO" id="GO:0005576">
    <property type="term" value="C:extracellular region"/>
    <property type="evidence" value="ECO:0007669"/>
    <property type="project" value="UniProtKB-SubCell"/>
</dbReference>
<gene>
    <name evidence="7" type="primary">LOC111599980</name>
</gene>
<name>A0A6J1M0D2_DROHY</name>
<protein>
    <submittedName>
        <fullName evidence="7">Uncharacterized protein LOC111599980</fullName>
    </submittedName>
</protein>
<proteinExistence type="inferred from homology"/>
<evidence type="ECO:0000256" key="3">
    <source>
        <dbReference type="ARBA" id="ARBA00022525"/>
    </source>
</evidence>
<keyword evidence="3" id="KW-0964">Secreted</keyword>
<dbReference type="InterPro" id="IPR052295">
    <property type="entry name" value="Odorant-binding_protein"/>
</dbReference>
<evidence type="ECO:0000256" key="1">
    <source>
        <dbReference type="ARBA" id="ARBA00004613"/>
    </source>
</evidence>
<dbReference type="KEGG" id="dhe:111599980"/>
<dbReference type="CTD" id="37607"/>
<keyword evidence="4" id="KW-1133">Transmembrane helix</keyword>
<dbReference type="PANTHER" id="PTHR21066:SF15">
    <property type="entry name" value="GH25962P-RELATED"/>
    <property type="match status" value="1"/>
</dbReference>
<organism evidence="6 7">
    <name type="scientific">Drosophila hydei</name>
    <name type="common">Fruit fly</name>
    <dbReference type="NCBI Taxonomy" id="7224"/>
    <lineage>
        <taxon>Eukaryota</taxon>
        <taxon>Metazoa</taxon>
        <taxon>Ecdysozoa</taxon>
        <taxon>Arthropoda</taxon>
        <taxon>Hexapoda</taxon>
        <taxon>Insecta</taxon>
        <taxon>Pterygota</taxon>
        <taxon>Neoptera</taxon>
        <taxon>Endopterygota</taxon>
        <taxon>Diptera</taxon>
        <taxon>Brachycera</taxon>
        <taxon>Muscomorpha</taxon>
        <taxon>Ephydroidea</taxon>
        <taxon>Drosophilidae</taxon>
        <taxon>Drosophila</taxon>
    </lineage>
</organism>
<evidence type="ECO:0000256" key="2">
    <source>
        <dbReference type="ARBA" id="ARBA00008098"/>
    </source>
</evidence>
<dbReference type="OrthoDB" id="8007127at2759"/>
<comment type="subcellular location">
    <subcellularLocation>
        <location evidence="1">Secreted</location>
    </subcellularLocation>
</comment>
<evidence type="ECO:0000313" key="6">
    <source>
        <dbReference type="Proteomes" id="UP000504633"/>
    </source>
</evidence>
<dbReference type="AlphaFoldDB" id="A0A6J1M0D2"/>
<dbReference type="InterPro" id="IPR054577">
    <property type="entry name" value="OBP47-like_dom"/>
</dbReference>
<evidence type="ECO:0000259" key="5">
    <source>
        <dbReference type="Pfam" id="PF22651"/>
    </source>
</evidence>